<evidence type="ECO:0000259" key="1">
    <source>
        <dbReference type="Pfam" id="PF04069"/>
    </source>
</evidence>
<evidence type="ECO:0000313" key="3">
    <source>
        <dbReference type="Proteomes" id="UP000518255"/>
    </source>
</evidence>
<sequence length="302" mass="33359">MTIRLRKVVLSFALALVALVIAAGLPVSVRANSKPLIVGSKSFSESKTVSEIYALALEHAGYKVVRKPNISNSVVYRAVKTGQIDVYPEYTGTIVEAYLKKSASGKNASQMASLAQKGVKKDGLITFTYAPGDNRQGIGIRSSVAEKYHIKTLSDLQKNAAKIRFVSQGEFDKRADALPEMNRKYGKYNFKSHKDYDDSLKYKIMSQNKGDAAPVSTTDGQLATSKFTLLKDDKGLWAPYNLVPLVNEKAAKSHPKMERALNQVDAKLTTKQLTALNKKVDVDGQNYKIVAKNWYSDHILNH</sequence>
<dbReference type="CDD" id="cd13615">
    <property type="entry name" value="PBP2_ProWY"/>
    <property type="match status" value="1"/>
</dbReference>
<name>A0A7W3YBZ8_9LACO</name>
<dbReference type="InterPro" id="IPR007210">
    <property type="entry name" value="ABC_Gly_betaine_transp_sub-bd"/>
</dbReference>
<organism evidence="2 3">
    <name type="scientific">Limosilactobacillus fastidiosus</name>
    <dbReference type="NCBI Taxonomy" id="2759855"/>
    <lineage>
        <taxon>Bacteria</taxon>
        <taxon>Bacillati</taxon>
        <taxon>Bacillota</taxon>
        <taxon>Bacilli</taxon>
        <taxon>Lactobacillales</taxon>
        <taxon>Lactobacillaceae</taxon>
        <taxon>Limosilactobacillus</taxon>
    </lineage>
</organism>
<dbReference type="GO" id="GO:0022857">
    <property type="term" value="F:transmembrane transporter activity"/>
    <property type="evidence" value="ECO:0007669"/>
    <property type="project" value="InterPro"/>
</dbReference>
<dbReference type="Proteomes" id="UP000518255">
    <property type="component" value="Unassembled WGS sequence"/>
</dbReference>
<dbReference type="Pfam" id="PF04069">
    <property type="entry name" value="OpuAC"/>
    <property type="match status" value="1"/>
</dbReference>
<protein>
    <submittedName>
        <fullName evidence="2">Glycine/betaine ABC transporter substrate-binding protein</fullName>
    </submittedName>
</protein>
<feature type="domain" description="ABC-type glycine betaine transport system substrate-binding" evidence="1">
    <location>
        <begin position="34"/>
        <end position="296"/>
    </location>
</feature>
<gene>
    <name evidence="2" type="ORF">H5R63_03195</name>
</gene>
<dbReference type="Gene3D" id="3.40.190.120">
    <property type="entry name" value="Osmoprotection protein (prox), domain 2"/>
    <property type="match status" value="1"/>
</dbReference>
<reference evidence="2 3" key="1">
    <citation type="submission" date="2020-07" db="EMBL/GenBank/DDBJ databases">
        <title>Description of Limosilactobacillus balticus sp. nov., Limosilactobacillus agrestis sp. nov., Limosilactobacillus albertensis sp. nov., Limosilactobacillus rudii sp. nov., Limosilactobacillus fastidiosus sp. nov., five novel Limosilactobacillus species isolated from the vertebrate gastrointestinal tract, and proposal of 6 subspecies of Limosilactobacillus reuteri adapted to the gastrointestinal tract of specific vertebrate hosts.</title>
        <authorList>
            <person name="Li F."/>
            <person name="Cheng C."/>
            <person name="Zheng J."/>
            <person name="Quevedo R.M."/>
            <person name="Li J."/>
            <person name="Roos S."/>
            <person name="Gaenzle M.G."/>
            <person name="Walter J."/>
        </authorList>
    </citation>
    <scope>NUCLEOTIDE SEQUENCE [LARGE SCALE GENOMIC DNA]</scope>
    <source>
        <strain evidence="2 3">WF-MA3-C</strain>
    </source>
</reference>
<dbReference type="SUPFAM" id="SSF53850">
    <property type="entry name" value="Periplasmic binding protein-like II"/>
    <property type="match status" value="1"/>
</dbReference>
<evidence type="ECO:0000313" key="2">
    <source>
        <dbReference type="EMBL" id="MBB1085803.1"/>
    </source>
</evidence>
<dbReference type="RefSeq" id="WP_182580716.1">
    <property type="nucleotide sequence ID" value="NZ_JACIUY010000048.1"/>
</dbReference>
<dbReference type="EMBL" id="JACIUY010000048">
    <property type="protein sequence ID" value="MBB1085803.1"/>
    <property type="molecule type" value="Genomic_DNA"/>
</dbReference>
<proteinExistence type="predicted"/>
<accession>A0A7W3YBZ8</accession>
<comment type="caution">
    <text evidence="2">The sequence shown here is derived from an EMBL/GenBank/DDBJ whole genome shotgun (WGS) entry which is preliminary data.</text>
</comment>
<dbReference type="AlphaFoldDB" id="A0A7W3YBZ8"/>
<dbReference type="GO" id="GO:0043190">
    <property type="term" value="C:ATP-binding cassette (ABC) transporter complex"/>
    <property type="evidence" value="ECO:0007669"/>
    <property type="project" value="InterPro"/>
</dbReference>
<dbReference type="Gene3D" id="3.40.190.10">
    <property type="entry name" value="Periplasmic binding protein-like II"/>
    <property type="match status" value="1"/>
</dbReference>